<name>A0ABQ1G5Y6_9BACL</name>
<comment type="similarity">
    <text evidence="2">Belongs to the ATP-dependent AMP-binding enzyme family.</text>
</comment>
<accession>A0ABQ1G5Y6</accession>
<evidence type="ECO:0000256" key="5">
    <source>
        <dbReference type="ARBA" id="ARBA00023194"/>
    </source>
</evidence>
<keyword evidence="3" id="KW-0596">Phosphopantetheine</keyword>
<dbReference type="Proteomes" id="UP000617979">
    <property type="component" value="Unassembled WGS sequence"/>
</dbReference>
<evidence type="ECO:0000256" key="6">
    <source>
        <dbReference type="SAM" id="MobiDB-lite"/>
    </source>
</evidence>
<gene>
    <name evidence="8" type="ORF">GCM10007416_07880</name>
</gene>
<evidence type="ECO:0000256" key="1">
    <source>
        <dbReference type="ARBA" id="ARBA00001957"/>
    </source>
</evidence>
<dbReference type="InterPro" id="IPR009081">
    <property type="entry name" value="PP-bd_ACP"/>
</dbReference>
<comment type="cofactor">
    <cofactor evidence="1">
        <name>pantetheine 4'-phosphate</name>
        <dbReference type="ChEBI" id="CHEBI:47942"/>
    </cofactor>
</comment>
<dbReference type="PROSITE" id="PS50075">
    <property type="entry name" value="CARRIER"/>
    <property type="match status" value="1"/>
</dbReference>
<dbReference type="SUPFAM" id="SSF56801">
    <property type="entry name" value="Acetyl-CoA synthetase-like"/>
    <property type="match status" value="1"/>
</dbReference>
<evidence type="ECO:0000256" key="2">
    <source>
        <dbReference type="ARBA" id="ARBA00006432"/>
    </source>
</evidence>
<dbReference type="Gene3D" id="2.30.38.10">
    <property type="entry name" value="Luciferase, Domain 3"/>
    <property type="match status" value="1"/>
</dbReference>
<dbReference type="RefSeq" id="WP_188430085.1">
    <property type="nucleotide sequence ID" value="NZ_BMEX01000002.1"/>
</dbReference>
<dbReference type="InterPro" id="IPR006162">
    <property type="entry name" value="Ppantetheine_attach_site"/>
</dbReference>
<protein>
    <recommendedName>
        <fullName evidence="7">Carrier domain-containing protein</fullName>
    </recommendedName>
</protein>
<dbReference type="InterPro" id="IPR020806">
    <property type="entry name" value="PKS_PP-bd"/>
</dbReference>
<keyword evidence="5" id="KW-0045">Antibiotic biosynthesis</keyword>
<dbReference type="PANTHER" id="PTHR45398:SF1">
    <property type="entry name" value="ENZYME, PUTATIVE (JCVI)-RELATED"/>
    <property type="match status" value="1"/>
</dbReference>
<dbReference type="PROSITE" id="PS00455">
    <property type="entry name" value="AMP_BINDING"/>
    <property type="match status" value="1"/>
</dbReference>
<dbReference type="Gene3D" id="3.30.300.30">
    <property type="match status" value="1"/>
</dbReference>
<dbReference type="InterPro" id="IPR010071">
    <property type="entry name" value="AA_adenyl_dom"/>
</dbReference>
<dbReference type="Pfam" id="PF13193">
    <property type="entry name" value="AMP-binding_C"/>
    <property type="match status" value="1"/>
</dbReference>
<dbReference type="Gene3D" id="1.10.1200.10">
    <property type="entry name" value="ACP-like"/>
    <property type="match status" value="1"/>
</dbReference>
<dbReference type="Pfam" id="PF00550">
    <property type="entry name" value="PP-binding"/>
    <property type="match status" value="1"/>
</dbReference>
<feature type="region of interest" description="Disordered" evidence="6">
    <location>
        <begin position="937"/>
        <end position="959"/>
    </location>
</feature>
<dbReference type="PROSITE" id="PS00012">
    <property type="entry name" value="PHOSPHOPANTETHEINE"/>
    <property type="match status" value="1"/>
</dbReference>
<dbReference type="NCBIfam" id="TIGR01733">
    <property type="entry name" value="AA-adenyl-dom"/>
    <property type="match status" value="1"/>
</dbReference>
<evidence type="ECO:0000256" key="4">
    <source>
        <dbReference type="ARBA" id="ARBA00022553"/>
    </source>
</evidence>
<dbReference type="NCBIfam" id="TIGR01720">
    <property type="entry name" value="NRPS-para261"/>
    <property type="match status" value="1"/>
</dbReference>
<dbReference type="InterPro" id="IPR000873">
    <property type="entry name" value="AMP-dep_synth/lig_dom"/>
</dbReference>
<dbReference type="Gene3D" id="3.30.559.30">
    <property type="entry name" value="Nonribosomal peptide synthetase, condensation domain"/>
    <property type="match status" value="2"/>
</dbReference>
<sequence>MGDTRGYYSLSHPQKRIWYNEQIHPNTSLYNIGGMVRIKGKIDYGLLEQAIQLFIKKNEGLRLRIIQQQGEPLQYVHPFDPTPLQFLDFSESQDPVDEADKWAEAEFQKPTPLEKRPLYKFVLLKIKEDESAYFVKLHHIVADGWTILLMTDQISGFYQRLKAKEPINDAVEYSYINYLESERKYLNSPRFEKNKAFWNEKYQVLPDSFLPSSESLKGKRKRFFLEKETLIAVQSFLKQWKISLNTLFTTLMAVYMHKVHHQSDITIGLPVLNRSGIAEKKMVGMFTSTMPLRLNIEENESISALFKRVNSEIKKCLLHQRYPYNLLVKDLELTTKGYDGLFQYCVNYYNTKLNNDLGGVPTENVEFYSGYQAYSLQLVIKEWRQERLELMYDYKTADFSDEQIDRMHEILMTLLEQVRTDPEQPIQSLNLLTAAERKFVLEEQNRTEAEYPKGRTIQELFAEQVARTPEREALRCGDRSMTYRELEARSNQLARLLQAKGVAPGQVVGILATHSPEVIVAIWGVLKAGGAYLPIDPAYPSDRIRYILKDSGTSLLLTDLPDPAELDFAGETVDLRDEHNYEGDASNPAIVNTPNDPVYLIYTSGSTGQPKGVVIQQQGLVNYTCWAQKTYISGDDDVFALYSSISFDLTVTSIFTPLISGLKLVIYPESDDEFILCKILQDQQVTVLKVTPSHLGLLKNCDIRHSRVRCLIVGGENLKTQLAQEVYDCFGGRAKIMNEYGPTETVVGCMIHRYNPVADCHASVPIGRPVDNVQIYLLDAYLQPVPVGVPGEIFISGDGVAKGYLNRPALTAERFLENPFIPGKRMYRSGDLAVMSSDGTIEYLGRIDSQVKIKGYRIEPGEIESALLQHDLVQDAVVVDWQTEEGSKHLVAYVVAKGDFREFELRTYLAKGLPSYMIPAFFVSLSQLPLTPNGKVDRRALPDPRAHSPADTEWPKVDDEAEQTVRQILQEVLQTDHVEPEDNFYRLGGDSIKAIQVVSRLQAFGWKLRVKDVLNHPVVRELAAVVEKQDQVAVEQTPVEGVVQPTPIMRWFFNQRFKNPHHWNQSVLLSARQPLKEEHVNRMLTALVQHHDLLRLQYDVKRNLLYHNKDLFVNGIQAEVHDLSQEPAQTVLSKVRKLGEALKASLNLAEGPLFKAALFQLADGKQWLLLTAHHLVVDAVSWRILIEDANRCLEQLHQGQTPSLPLKSHSFQAWAEALNQSGAKQVQDEMAYWRSMEEVANNLSLDGEVDHDLSSCETLSFTLNQEETAQLLTEANTPYNTQTVELLLAALTASLGDWSGRDRIRLELEGHGREGLFEDLDISRTVGWFTTMYPLVLPVMPDISSQIKAVKDDFRRVPNKGIGYGLLQELINPVGNTRRKPIRFNYLGELGNDPEGGWLAIEYAETGREQSTVNHATTLLDIVVMVKAKQLEIAVTFSTHQFDRNSIERLFADYLERLRIFIRHCCQMEEREFTASDFETVNLSNSELDFLLD</sequence>
<feature type="domain" description="Carrier" evidence="7">
    <location>
        <begin position="956"/>
        <end position="1030"/>
    </location>
</feature>
<evidence type="ECO:0000313" key="9">
    <source>
        <dbReference type="Proteomes" id="UP000617979"/>
    </source>
</evidence>
<comment type="caution">
    <text evidence="8">The sequence shown here is derived from an EMBL/GenBank/DDBJ whole genome shotgun (WGS) entry which is preliminary data.</text>
</comment>
<dbReference type="SUPFAM" id="SSF52777">
    <property type="entry name" value="CoA-dependent acyltransferases"/>
    <property type="match status" value="4"/>
</dbReference>
<dbReference type="Gene3D" id="3.40.50.980">
    <property type="match status" value="2"/>
</dbReference>
<dbReference type="Gene3D" id="3.30.559.10">
    <property type="entry name" value="Chloramphenicol acetyltransferase-like domain"/>
    <property type="match status" value="2"/>
</dbReference>
<organism evidence="8 9">
    <name type="scientific">Kroppenstedtia guangzhouensis</name>
    <dbReference type="NCBI Taxonomy" id="1274356"/>
    <lineage>
        <taxon>Bacteria</taxon>
        <taxon>Bacillati</taxon>
        <taxon>Bacillota</taxon>
        <taxon>Bacilli</taxon>
        <taxon>Bacillales</taxon>
        <taxon>Thermoactinomycetaceae</taxon>
        <taxon>Kroppenstedtia</taxon>
    </lineage>
</organism>
<reference evidence="9" key="1">
    <citation type="journal article" date="2019" name="Int. J. Syst. Evol. Microbiol.">
        <title>The Global Catalogue of Microorganisms (GCM) 10K type strain sequencing project: providing services to taxonomists for standard genome sequencing and annotation.</title>
        <authorList>
            <consortium name="The Broad Institute Genomics Platform"/>
            <consortium name="The Broad Institute Genome Sequencing Center for Infectious Disease"/>
            <person name="Wu L."/>
            <person name="Ma J."/>
        </authorList>
    </citation>
    <scope>NUCLEOTIDE SEQUENCE [LARGE SCALE GENOMIC DNA]</scope>
    <source>
        <strain evidence="9">CGMCC 1.12404</strain>
    </source>
</reference>
<dbReference type="SUPFAM" id="SSF47336">
    <property type="entry name" value="ACP-like"/>
    <property type="match status" value="1"/>
</dbReference>
<dbReference type="CDD" id="cd19534">
    <property type="entry name" value="E_NRPS"/>
    <property type="match status" value="1"/>
</dbReference>
<dbReference type="Pfam" id="PF00668">
    <property type="entry name" value="Condensation"/>
    <property type="match status" value="2"/>
</dbReference>
<dbReference type="Pfam" id="PF00501">
    <property type="entry name" value="AMP-binding"/>
    <property type="match status" value="1"/>
</dbReference>
<evidence type="ECO:0000313" key="8">
    <source>
        <dbReference type="EMBL" id="GGA37401.1"/>
    </source>
</evidence>
<dbReference type="SMART" id="SM00823">
    <property type="entry name" value="PKS_PP"/>
    <property type="match status" value="1"/>
</dbReference>
<dbReference type="InterPro" id="IPR045851">
    <property type="entry name" value="AMP-bd_C_sf"/>
</dbReference>
<dbReference type="InterPro" id="IPR025110">
    <property type="entry name" value="AMP-bd_C"/>
</dbReference>
<keyword evidence="4" id="KW-0597">Phosphoprotein</keyword>
<dbReference type="InterPro" id="IPR001242">
    <property type="entry name" value="Condensation_dom"/>
</dbReference>
<dbReference type="PANTHER" id="PTHR45398">
    <property type="match status" value="1"/>
</dbReference>
<dbReference type="InterPro" id="IPR020845">
    <property type="entry name" value="AMP-binding_CS"/>
</dbReference>
<proteinExistence type="inferred from homology"/>
<feature type="compositionally biased region" description="Basic and acidic residues" evidence="6">
    <location>
        <begin position="937"/>
        <end position="958"/>
    </location>
</feature>
<dbReference type="InterPro" id="IPR023213">
    <property type="entry name" value="CAT-like_dom_sf"/>
</dbReference>
<dbReference type="EMBL" id="BMEX01000002">
    <property type="protein sequence ID" value="GGA37401.1"/>
    <property type="molecule type" value="Genomic_DNA"/>
</dbReference>
<dbReference type="InterPro" id="IPR010060">
    <property type="entry name" value="NRPS_synth"/>
</dbReference>
<dbReference type="InterPro" id="IPR036736">
    <property type="entry name" value="ACP-like_sf"/>
</dbReference>
<evidence type="ECO:0000256" key="3">
    <source>
        <dbReference type="ARBA" id="ARBA00022450"/>
    </source>
</evidence>
<evidence type="ECO:0000259" key="7">
    <source>
        <dbReference type="PROSITE" id="PS50075"/>
    </source>
</evidence>
<keyword evidence="9" id="KW-1185">Reference proteome</keyword>